<dbReference type="OrthoDB" id="8060926at2759"/>
<sequence length="304" mass="34230">MFLNSVSSMLQNIRAERNGISPLHLSSIRAMLPLFFVTNRNNYSRWTPVYHLDMLNLHAEVEARFNNEFFAMFQKAGSFNGVWSHMATEKSIIKYSKGNGGIVGLTRKKSALIRCNVTRHIVGHFSVAMKMRSGLVTADDNTHDESRPPSMKRDEQQVIDLISHLQETMVNPFDIQHHPSELVNISTGLKASKEVQESLLNAIDTCTAMIKKFFDSALSAGMSRSFYGPIQRSNIKTFSDMNKKTKLKCRSGETVQGNINPELIFCRALALTKCRDDVPVEKLLSFPIGPISTSLFHDDGTMRK</sequence>
<gene>
    <name evidence="1" type="ORF">MCOR_5630</name>
</gene>
<evidence type="ECO:0000313" key="2">
    <source>
        <dbReference type="Proteomes" id="UP000507470"/>
    </source>
</evidence>
<dbReference type="AlphaFoldDB" id="A0A6J8ACJ8"/>
<dbReference type="EMBL" id="CACVKT020001043">
    <property type="protein sequence ID" value="CAC5364654.1"/>
    <property type="molecule type" value="Genomic_DNA"/>
</dbReference>
<protein>
    <submittedName>
        <fullName evidence="1">Uncharacterized protein</fullName>
    </submittedName>
</protein>
<dbReference type="Proteomes" id="UP000507470">
    <property type="component" value="Unassembled WGS sequence"/>
</dbReference>
<organism evidence="1 2">
    <name type="scientific">Mytilus coruscus</name>
    <name type="common">Sea mussel</name>
    <dbReference type="NCBI Taxonomy" id="42192"/>
    <lineage>
        <taxon>Eukaryota</taxon>
        <taxon>Metazoa</taxon>
        <taxon>Spiralia</taxon>
        <taxon>Lophotrochozoa</taxon>
        <taxon>Mollusca</taxon>
        <taxon>Bivalvia</taxon>
        <taxon>Autobranchia</taxon>
        <taxon>Pteriomorphia</taxon>
        <taxon>Mytilida</taxon>
        <taxon>Mytiloidea</taxon>
        <taxon>Mytilidae</taxon>
        <taxon>Mytilinae</taxon>
        <taxon>Mytilus</taxon>
    </lineage>
</organism>
<dbReference type="PANTHER" id="PTHR47018">
    <property type="entry name" value="CXC DOMAIN-CONTAINING PROTEIN-RELATED"/>
    <property type="match status" value="1"/>
</dbReference>
<keyword evidence="2" id="KW-1185">Reference proteome</keyword>
<name>A0A6J8ACJ8_MYTCO</name>
<reference evidence="1 2" key="1">
    <citation type="submission" date="2020-06" db="EMBL/GenBank/DDBJ databases">
        <authorList>
            <person name="Li R."/>
            <person name="Bekaert M."/>
        </authorList>
    </citation>
    <scope>NUCLEOTIDE SEQUENCE [LARGE SCALE GENOMIC DNA]</scope>
    <source>
        <strain evidence="2">wild</strain>
    </source>
</reference>
<evidence type="ECO:0000313" key="1">
    <source>
        <dbReference type="EMBL" id="CAC5364654.1"/>
    </source>
</evidence>
<proteinExistence type="predicted"/>
<accession>A0A6J8ACJ8</accession>
<dbReference type="PANTHER" id="PTHR47018:SF3">
    <property type="entry name" value="MYCBP-ASSOCIATED PROTEIN"/>
    <property type="match status" value="1"/>
</dbReference>